<protein>
    <recommendedName>
        <fullName evidence="11">Histidinol-phosphate aminotransferase</fullName>
        <ecNumber evidence="11">2.6.1.9</ecNumber>
    </recommendedName>
    <alternativeName>
        <fullName evidence="11">Imidazole acetol-phosphate transaminase</fullName>
    </alternativeName>
</protein>
<evidence type="ECO:0000256" key="8">
    <source>
        <dbReference type="ARBA" id="ARBA00022898"/>
    </source>
</evidence>
<dbReference type="InterPro" id="IPR005861">
    <property type="entry name" value="HisP_aminotrans"/>
</dbReference>
<evidence type="ECO:0000313" key="13">
    <source>
        <dbReference type="EMBL" id="GHE38312.1"/>
    </source>
</evidence>
<evidence type="ECO:0000256" key="1">
    <source>
        <dbReference type="ARBA" id="ARBA00001933"/>
    </source>
</evidence>
<name>A0A918Z6S6_9GAMM</name>
<evidence type="ECO:0000259" key="12">
    <source>
        <dbReference type="Pfam" id="PF00155"/>
    </source>
</evidence>
<dbReference type="AlphaFoldDB" id="A0A918Z6S6"/>
<evidence type="ECO:0000256" key="7">
    <source>
        <dbReference type="ARBA" id="ARBA00022679"/>
    </source>
</evidence>
<dbReference type="InterPro" id="IPR015422">
    <property type="entry name" value="PyrdxlP-dep_Trfase_small"/>
</dbReference>
<evidence type="ECO:0000256" key="6">
    <source>
        <dbReference type="ARBA" id="ARBA00022605"/>
    </source>
</evidence>
<proteinExistence type="inferred from homology"/>
<keyword evidence="8 11" id="KW-0663">Pyridoxal phosphate</keyword>
<dbReference type="RefSeq" id="WP_146471870.1">
    <property type="nucleotide sequence ID" value="NZ_BNCF01000011.1"/>
</dbReference>
<dbReference type="EC" id="2.6.1.9" evidence="11"/>
<dbReference type="CDD" id="cd00609">
    <property type="entry name" value="AAT_like"/>
    <property type="match status" value="1"/>
</dbReference>
<comment type="cofactor">
    <cofactor evidence="1 11">
        <name>pyridoxal 5'-phosphate</name>
        <dbReference type="ChEBI" id="CHEBI:597326"/>
    </cofactor>
</comment>
<evidence type="ECO:0000256" key="5">
    <source>
        <dbReference type="ARBA" id="ARBA00022576"/>
    </source>
</evidence>
<dbReference type="OrthoDB" id="9813612at2"/>
<reference evidence="13" key="2">
    <citation type="submission" date="2020-09" db="EMBL/GenBank/DDBJ databases">
        <authorList>
            <person name="Sun Q."/>
            <person name="Kim S."/>
        </authorList>
    </citation>
    <scope>NUCLEOTIDE SEQUENCE</scope>
    <source>
        <strain evidence="13">KCTC 32020</strain>
    </source>
</reference>
<dbReference type="InterPro" id="IPR015421">
    <property type="entry name" value="PyrdxlP-dep_Trfase_major"/>
</dbReference>
<dbReference type="PANTHER" id="PTHR42885">
    <property type="entry name" value="HISTIDINOL-PHOSPHATE AMINOTRANSFERASE-RELATED"/>
    <property type="match status" value="1"/>
</dbReference>
<evidence type="ECO:0000256" key="10">
    <source>
        <dbReference type="ARBA" id="ARBA00047481"/>
    </source>
</evidence>
<dbReference type="InterPro" id="IPR015424">
    <property type="entry name" value="PyrdxlP-dep_Trfase"/>
</dbReference>
<comment type="similarity">
    <text evidence="3 11">Belongs to the class-II pyridoxal-phosphate-dependent aminotransferase family. Histidinol-phosphate aminotransferase subfamily.</text>
</comment>
<dbReference type="EMBL" id="BNCF01000011">
    <property type="protein sequence ID" value="GHE38312.1"/>
    <property type="molecule type" value="Genomic_DNA"/>
</dbReference>
<keyword evidence="14" id="KW-1185">Reference proteome</keyword>
<dbReference type="PANTHER" id="PTHR42885:SF2">
    <property type="entry name" value="HISTIDINOL-PHOSPHATE AMINOTRANSFERASE"/>
    <property type="match status" value="1"/>
</dbReference>
<sequence>MSASPLDLLRPDLRDFAGYASARSERRTGEVWLNANESPWPNPADADGVLRRYPDPQPPALRARLAALYGCAPEQLLVGRGSDEAIDLLVRALCRPGGDAVVVTPPTFGMYAVCARLHGTPVIEVPLREADDGFHCDFAAVREAVLRSGARIVFLCSPGNPTGTALPRGEVLALARALDGRALVVVDEAYVEYAQSPSLVCRLGECRNLAILRTLSKAYALAGARIGCAVADAELVAALRRCQAPYPLPAPCAATAERALAPANCAFVAERAAAVRDERDRLAAALRALPAVRRVYPSQANFLLVRLRDAQAALDALQGAGVVVRDMRHLPGLHDALRITVGTHDQNRRLLDALAPLAEARPA</sequence>
<reference evidence="13" key="1">
    <citation type="journal article" date="2014" name="Int. J. Syst. Evol. Microbiol.">
        <title>Complete genome sequence of Corynebacterium casei LMG S-19264T (=DSM 44701T), isolated from a smear-ripened cheese.</title>
        <authorList>
            <consortium name="US DOE Joint Genome Institute (JGI-PGF)"/>
            <person name="Walter F."/>
            <person name="Albersmeier A."/>
            <person name="Kalinowski J."/>
            <person name="Ruckert C."/>
        </authorList>
    </citation>
    <scope>NUCLEOTIDE SEQUENCE</scope>
    <source>
        <strain evidence="13">KCTC 32020</strain>
    </source>
</reference>
<gene>
    <name evidence="11 13" type="primary">hisC</name>
    <name evidence="13" type="ORF">GCM10007167_20670</name>
</gene>
<comment type="pathway">
    <text evidence="2 11">Amino-acid biosynthesis; L-histidine biosynthesis; L-histidine from 5-phospho-alpha-D-ribose 1-diphosphate: step 7/9.</text>
</comment>
<dbReference type="Pfam" id="PF00155">
    <property type="entry name" value="Aminotran_1_2"/>
    <property type="match status" value="1"/>
</dbReference>
<evidence type="ECO:0000256" key="2">
    <source>
        <dbReference type="ARBA" id="ARBA00005011"/>
    </source>
</evidence>
<dbReference type="GO" id="GO:0030170">
    <property type="term" value="F:pyridoxal phosphate binding"/>
    <property type="evidence" value="ECO:0007669"/>
    <property type="project" value="InterPro"/>
</dbReference>
<comment type="caution">
    <text evidence="13">The sequence shown here is derived from an EMBL/GenBank/DDBJ whole genome shotgun (WGS) entry which is preliminary data.</text>
</comment>
<dbReference type="PROSITE" id="PS00599">
    <property type="entry name" value="AA_TRANSFER_CLASS_2"/>
    <property type="match status" value="1"/>
</dbReference>
<keyword evidence="9 11" id="KW-0368">Histidine biosynthesis</keyword>
<dbReference type="InterPro" id="IPR001917">
    <property type="entry name" value="Aminotrans_II_pyridoxalP_BS"/>
</dbReference>
<evidence type="ECO:0000256" key="4">
    <source>
        <dbReference type="ARBA" id="ARBA00011738"/>
    </source>
</evidence>
<evidence type="ECO:0000256" key="9">
    <source>
        <dbReference type="ARBA" id="ARBA00023102"/>
    </source>
</evidence>
<keyword evidence="5 11" id="KW-0032">Aminotransferase</keyword>
<evidence type="ECO:0000313" key="14">
    <source>
        <dbReference type="Proteomes" id="UP000636453"/>
    </source>
</evidence>
<organism evidence="13 14">
    <name type="scientific">Vulcaniibacterium thermophilum</name>
    <dbReference type="NCBI Taxonomy" id="1169913"/>
    <lineage>
        <taxon>Bacteria</taxon>
        <taxon>Pseudomonadati</taxon>
        <taxon>Pseudomonadota</taxon>
        <taxon>Gammaproteobacteria</taxon>
        <taxon>Lysobacterales</taxon>
        <taxon>Lysobacteraceae</taxon>
        <taxon>Vulcaniibacterium</taxon>
    </lineage>
</organism>
<feature type="domain" description="Aminotransferase class I/classII large" evidence="12">
    <location>
        <begin position="30"/>
        <end position="354"/>
    </location>
</feature>
<dbReference type="HAMAP" id="MF_01023">
    <property type="entry name" value="HisC_aminotrans_2"/>
    <property type="match status" value="1"/>
</dbReference>
<dbReference type="GO" id="GO:0000105">
    <property type="term" value="P:L-histidine biosynthetic process"/>
    <property type="evidence" value="ECO:0007669"/>
    <property type="project" value="UniProtKB-UniRule"/>
</dbReference>
<dbReference type="Gene3D" id="3.90.1150.10">
    <property type="entry name" value="Aspartate Aminotransferase, domain 1"/>
    <property type="match status" value="1"/>
</dbReference>
<dbReference type="GO" id="GO:0004400">
    <property type="term" value="F:histidinol-phosphate transaminase activity"/>
    <property type="evidence" value="ECO:0007669"/>
    <property type="project" value="UniProtKB-UniRule"/>
</dbReference>
<accession>A0A918Z6S6</accession>
<keyword evidence="7 11" id="KW-0808">Transferase</keyword>
<comment type="subunit">
    <text evidence="4 11">Homodimer.</text>
</comment>
<dbReference type="InterPro" id="IPR004839">
    <property type="entry name" value="Aminotransferase_I/II_large"/>
</dbReference>
<evidence type="ECO:0000256" key="3">
    <source>
        <dbReference type="ARBA" id="ARBA00007970"/>
    </source>
</evidence>
<dbReference type="Proteomes" id="UP000636453">
    <property type="component" value="Unassembled WGS sequence"/>
</dbReference>
<dbReference type="SUPFAM" id="SSF53383">
    <property type="entry name" value="PLP-dependent transferases"/>
    <property type="match status" value="1"/>
</dbReference>
<evidence type="ECO:0000256" key="11">
    <source>
        <dbReference type="HAMAP-Rule" id="MF_01023"/>
    </source>
</evidence>
<comment type="catalytic activity">
    <reaction evidence="10 11">
        <text>L-histidinol phosphate + 2-oxoglutarate = 3-(imidazol-4-yl)-2-oxopropyl phosphate + L-glutamate</text>
        <dbReference type="Rhea" id="RHEA:23744"/>
        <dbReference type="ChEBI" id="CHEBI:16810"/>
        <dbReference type="ChEBI" id="CHEBI:29985"/>
        <dbReference type="ChEBI" id="CHEBI:57766"/>
        <dbReference type="ChEBI" id="CHEBI:57980"/>
        <dbReference type="EC" id="2.6.1.9"/>
    </reaction>
</comment>
<keyword evidence="6 11" id="KW-0028">Amino-acid biosynthesis</keyword>
<dbReference type="Gene3D" id="3.40.640.10">
    <property type="entry name" value="Type I PLP-dependent aspartate aminotransferase-like (Major domain)"/>
    <property type="match status" value="1"/>
</dbReference>
<feature type="modified residue" description="N6-(pyridoxal phosphate)lysine" evidence="11">
    <location>
        <position position="217"/>
    </location>
</feature>
<dbReference type="NCBIfam" id="TIGR01141">
    <property type="entry name" value="hisC"/>
    <property type="match status" value="1"/>
</dbReference>